<keyword evidence="2" id="KW-1185">Reference proteome</keyword>
<dbReference type="OrthoDB" id="344871at2"/>
<dbReference type="Proteomes" id="UP000198407">
    <property type="component" value="Unassembled WGS sequence"/>
</dbReference>
<dbReference type="AlphaFoldDB" id="A0A239GI01"/>
<evidence type="ECO:0000313" key="1">
    <source>
        <dbReference type="EMBL" id="SNS68817.1"/>
    </source>
</evidence>
<proteinExistence type="predicted"/>
<sequence length="76" mass="8541">MRNGSAYSAQQARAHLEKKQAYLQRKKLLTRTEGFIELAATQSSMSGKAYEIRCAAGVQLAGGWLEAELQRIRRNE</sequence>
<dbReference type="EMBL" id="FZOL01000013">
    <property type="protein sequence ID" value="SNS68817.1"/>
    <property type="molecule type" value="Genomic_DNA"/>
</dbReference>
<name>A0A239GI01_9PSED</name>
<dbReference type="InterPro" id="IPR035242">
    <property type="entry name" value="DUF5329"/>
</dbReference>
<dbReference type="Pfam" id="PF17263">
    <property type="entry name" value="DUF5329"/>
    <property type="match status" value="1"/>
</dbReference>
<accession>A0A239GI01</accession>
<dbReference type="STRING" id="1215104.GCA_000730585_02237"/>
<protein>
    <submittedName>
        <fullName evidence="1">Uncharacterized protein</fullName>
    </submittedName>
</protein>
<evidence type="ECO:0000313" key="2">
    <source>
        <dbReference type="Proteomes" id="UP000198407"/>
    </source>
</evidence>
<organism evidence="1 2">
    <name type="scientific">Pseudomonas japonica</name>
    <dbReference type="NCBI Taxonomy" id="256466"/>
    <lineage>
        <taxon>Bacteria</taxon>
        <taxon>Pseudomonadati</taxon>
        <taxon>Pseudomonadota</taxon>
        <taxon>Gammaproteobacteria</taxon>
        <taxon>Pseudomonadales</taxon>
        <taxon>Pseudomonadaceae</taxon>
        <taxon>Pseudomonas</taxon>
    </lineage>
</organism>
<reference evidence="2" key="1">
    <citation type="submission" date="2017-06" db="EMBL/GenBank/DDBJ databases">
        <authorList>
            <person name="Varghese N."/>
            <person name="Submissions S."/>
        </authorList>
    </citation>
    <scope>NUCLEOTIDE SEQUENCE [LARGE SCALE GENOMIC DNA]</scope>
    <source>
        <strain evidence="2">DSM 22348</strain>
    </source>
</reference>
<gene>
    <name evidence="1" type="ORF">SAMN05444352_1133</name>
</gene>